<feature type="binding site" evidence="10">
    <location>
        <begin position="436"/>
        <end position="437"/>
    </location>
    <ligand>
        <name>substrate</name>
    </ligand>
</feature>
<evidence type="ECO:0000256" key="2">
    <source>
        <dbReference type="ARBA" id="ARBA00010838"/>
    </source>
</evidence>
<dbReference type="Pfam" id="PF00232">
    <property type="entry name" value="Glyco_hydro_1"/>
    <property type="match status" value="1"/>
</dbReference>
<evidence type="ECO:0000256" key="5">
    <source>
        <dbReference type="ARBA" id="ARBA00023001"/>
    </source>
</evidence>
<dbReference type="GO" id="GO:0030245">
    <property type="term" value="P:cellulose catabolic process"/>
    <property type="evidence" value="ECO:0007669"/>
    <property type="project" value="UniProtKB-KW"/>
</dbReference>
<dbReference type="GO" id="GO:0008422">
    <property type="term" value="F:beta-glucosidase activity"/>
    <property type="evidence" value="ECO:0007669"/>
    <property type="project" value="UniProtKB-EC"/>
</dbReference>
<feature type="active site" description="Nucleophile" evidence="9">
    <location>
        <position position="381"/>
    </location>
</feature>
<evidence type="ECO:0000256" key="11">
    <source>
        <dbReference type="RuleBase" id="RU361175"/>
    </source>
</evidence>
<reference evidence="12 13" key="1">
    <citation type="submission" date="2020-08" db="EMBL/GenBank/DDBJ databases">
        <title>Sequencing the genomes of 1000 actinobacteria strains.</title>
        <authorList>
            <person name="Klenk H.-P."/>
        </authorList>
    </citation>
    <scope>NUCLEOTIDE SEQUENCE [LARGE SCALE GENOMIC DNA]</scope>
    <source>
        <strain evidence="12 13">DSM 44230</strain>
    </source>
</reference>
<evidence type="ECO:0000256" key="7">
    <source>
        <dbReference type="ARBA" id="ARBA00023295"/>
    </source>
</evidence>
<dbReference type="EMBL" id="JACHMH010000001">
    <property type="protein sequence ID" value="MBB4680777.1"/>
    <property type="molecule type" value="Genomic_DNA"/>
</dbReference>
<evidence type="ECO:0000256" key="4">
    <source>
        <dbReference type="ARBA" id="ARBA00022801"/>
    </source>
</evidence>
<keyword evidence="4 11" id="KW-0378">Hydrolase</keyword>
<evidence type="ECO:0000256" key="6">
    <source>
        <dbReference type="ARBA" id="ARBA00023277"/>
    </source>
</evidence>
<dbReference type="FunFam" id="3.20.20.80:FF:000004">
    <property type="entry name" value="Beta-glucosidase 6-phospho-beta-glucosidase"/>
    <property type="match status" value="1"/>
</dbReference>
<dbReference type="NCBIfam" id="TIGR03356">
    <property type="entry name" value="BGL"/>
    <property type="match status" value="1"/>
</dbReference>
<dbReference type="SUPFAM" id="SSF51445">
    <property type="entry name" value="(Trans)glycosidases"/>
    <property type="match status" value="1"/>
</dbReference>
<evidence type="ECO:0000256" key="10">
    <source>
        <dbReference type="PIRSR" id="PIRSR617736-2"/>
    </source>
</evidence>
<keyword evidence="7 11" id="KW-0326">Glycosidase</keyword>
<feature type="active site" description="Proton donor" evidence="9">
    <location>
        <position position="183"/>
    </location>
</feature>
<dbReference type="PANTHER" id="PTHR10353">
    <property type="entry name" value="GLYCOSYL HYDROLASE"/>
    <property type="match status" value="1"/>
</dbReference>
<evidence type="ECO:0000313" key="12">
    <source>
        <dbReference type="EMBL" id="MBB4680777.1"/>
    </source>
</evidence>
<protein>
    <recommendedName>
        <fullName evidence="3 11">Beta-glucosidase</fullName>
        <ecNumber evidence="3 11">3.2.1.21</ecNumber>
    </recommendedName>
</protein>
<dbReference type="Proteomes" id="UP000533598">
    <property type="component" value="Unassembled WGS sequence"/>
</dbReference>
<dbReference type="InterPro" id="IPR001360">
    <property type="entry name" value="Glyco_hydro_1"/>
</dbReference>
<dbReference type="Gene3D" id="3.20.20.80">
    <property type="entry name" value="Glycosidases"/>
    <property type="match status" value="1"/>
</dbReference>
<dbReference type="AlphaFoldDB" id="A0A7W7CGZ8"/>
<proteinExistence type="inferred from homology"/>
<dbReference type="EC" id="3.2.1.21" evidence="3 11"/>
<evidence type="ECO:0000256" key="9">
    <source>
        <dbReference type="PIRSR" id="PIRSR617736-1"/>
    </source>
</evidence>
<feature type="binding site" evidence="10">
    <location>
        <position position="37"/>
    </location>
    <ligand>
        <name>substrate</name>
    </ligand>
</feature>
<dbReference type="GO" id="GO:0005829">
    <property type="term" value="C:cytosol"/>
    <property type="evidence" value="ECO:0007669"/>
    <property type="project" value="TreeGrafter"/>
</dbReference>
<feature type="binding site" evidence="10">
    <location>
        <position position="429"/>
    </location>
    <ligand>
        <name>substrate</name>
    </ligand>
</feature>
<evidence type="ECO:0000256" key="1">
    <source>
        <dbReference type="ARBA" id="ARBA00000448"/>
    </source>
</evidence>
<dbReference type="InterPro" id="IPR017853">
    <property type="entry name" value="GH"/>
</dbReference>
<evidence type="ECO:0000256" key="3">
    <source>
        <dbReference type="ARBA" id="ARBA00012744"/>
    </source>
</evidence>
<keyword evidence="6" id="KW-0119">Carbohydrate metabolism</keyword>
<organism evidence="12 13">
    <name type="scientific">Crossiella cryophila</name>
    <dbReference type="NCBI Taxonomy" id="43355"/>
    <lineage>
        <taxon>Bacteria</taxon>
        <taxon>Bacillati</taxon>
        <taxon>Actinomycetota</taxon>
        <taxon>Actinomycetes</taxon>
        <taxon>Pseudonocardiales</taxon>
        <taxon>Pseudonocardiaceae</taxon>
        <taxon>Crossiella</taxon>
    </lineage>
</organism>
<keyword evidence="8" id="KW-0624">Polysaccharide degradation</keyword>
<comment type="caution">
    <text evidence="12">The sequence shown here is derived from an EMBL/GenBank/DDBJ whole genome shotgun (WGS) entry which is preliminary data.</text>
</comment>
<evidence type="ECO:0000256" key="8">
    <source>
        <dbReference type="ARBA" id="ARBA00023326"/>
    </source>
</evidence>
<accession>A0A7W7CGZ8</accession>
<feature type="binding site" evidence="10">
    <location>
        <position position="138"/>
    </location>
    <ligand>
        <name>substrate</name>
    </ligand>
</feature>
<comment type="similarity">
    <text evidence="2 11">Belongs to the glycosyl hydrolase 1 family.</text>
</comment>
<dbReference type="InterPro" id="IPR033132">
    <property type="entry name" value="GH_1_N_CS"/>
</dbReference>
<gene>
    <name evidence="12" type="ORF">HNR67_006895</name>
</gene>
<keyword evidence="13" id="KW-1185">Reference proteome</keyword>
<dbReference type="PANTHER" id="PTHR10353:SF36">
    <property type="entry name" value="LP05116P"/>
    <property type="match status" value="1"/>
</dbReference>
<dbReference type="PROSITE" id="PS00653">
    <property type="entry name" value="GLYCOSYL_HYDROL_F1_2"/>
    <property type="match status" value="1"/>
</dbReference>
<evidence type="ECO:0000313" key="13">
    <source>
        <dbReference type="Proteomes" id="UP000533598"/>
    </source>
</evidence>
<name>A0A7W7CGZ8_9PSEU</name>
<feature type="binding site" evidence="10">
    <location>
        <position position="182"/>
    </location>
    <ligand>
        <name>substrate</name>
    </ligand>
</feature>
<dbReference type="PRINTS" id="PR00131">
    <property type="entry name" value="GLHYDRLASE1"/>
</dbReference>
<keyword evidence="5" id="KW-0136">Cellulose degradation</keyword>
<dbReference type="InterPro" id="IPR017736">
    <property type="entry name" value="Glyco_hydro_1_beta-glucosidase"/>
</dbReference>
<feature type="binding site" evidence="10">
    <location>
        <position position="315"/>
    </location>
    <ligand>
        <name>substrate</name>
    </ligand>
</feature>
<comment type="catalytic activity">
    <reaction evidence="1 11">
        <text>Hydrolysis of terminal, non-reducing beta-D-glucosyl residues with release of beta-D-glucose.</text>
        <dbReference type="EC" id="3.2.1.21"/>
    </reaction>
</comment>
<sequence>MTTTDSGDLTVADPAGARKPLAFPPGFVWGTATSSFQIEGATTVDGRGPSIWDTFSATPGKVDGGDTGEPACEHYTRYPEDIAIMRRLGVAAYRFSLSWPRIQPTGAGAVEPRGLAFYDRLVDALLEAGIEPMVTLYHWDLPQASQDRGGWVNRDIVDEFVDYARIAHAHLGDRVKQWTTFNEPFCAAYLGYGNGIHAPGIVDPASALKAAHHLLLAHGRAVTAMRAQARPEQEFSLVLNFSTPRIAVQDQAHREAARKVEGIGHRLFLEPVLRGRYPADVLADVAHLDALEPVIKDGDLAEIAAPIDWLGVNYYNPTRIAPAADPLVETPGALPGLRGVEILPAEGPLTHTGWEQEADGLADLLRWLAAQAPGLPLLVTENGSAFPGDEVTPEGRVHDPERTAYLLAHLRAVRAAIQDGVDVRGYLAWSLLDNFEWAFGYDKRFGLVHVDFATQQRTLKDSALAYAQVVAGNAVPAE</sequence>